<proteinExistence type="predicted"/>
<sequence length="390" mass="42983">MSAVSVLQIQELCDYIVDFLHDSSPDLKSCALVSTPLASSAQRHLFYDIILNQGTPSVDDSRTLWNFDEAGACTRLCSALRASPHLIGLIRRLRASLEEDILDQLRAVPFGNLQDFVLSRRGGAFPEPGALLAATEIIGLPSIRRVRLIRPTLPDIHHLSRLFQQSAPQLHTLSLNYPSLPFDSGTLDPSLNGPAAKIKSLHITAHRFHWKTLLHSLGPFDFTELQDIDCGGMTVHSCSTLLSRSQSTINKLALHLLPRNADPEPAGLRTLLSLPSLTHLVVKFADRPMDDLKALFAPLLLSNELQDLALEFYTEYDSLRASYLDGLRLILSTTAFPVLRHMKVALNLTSSINPPTSETEGHLRAALTAWDARGQLEIVVSSWGARSQVS</sequence>
<gene>
    <name evidence="1" type="ORF">B0H17DRAFT_333056</name>
</gene>
<protein>
    <submittedName>
        <fullName evidence="1">Uncharacterized protein</fullName>
    </submittedName>
</protein>
<comment type="caution">
    <text evidence="1">The sequence shown here is derived from an EMBL/GenBank/DDBJ whole genome shotgun (WGS) entry which is preliminary data.</text>
</comment>
<dbReference type="EMBL" id="JARKIE010000026">
    <property type="protein sequence ID" value="KAJ7698389.1"/>
    <property type="molecule type" value="Genomic_DNA"/>
</dbReference>
<accession>A0AAD7GK13</accession>
<dbReference type="AlphaFoldDB" id="A0AAD7GK13"/>
<name>A0AAD7GK13_MYCRO</name>
<reference evidence="1" key="1">
    <citation type="submission" date="2023-03" db="EMBL/GenBank/DDBJ databases">
        <title>Massive genome expansion in bonnet fungi (Mycena s.s.) driven by repeated elements and novel gene families across ecological guilds.</title>
        <authorList>
            <consortium name="Lawrence Berkeley National Laboratory"/>
            <person name="Harder C.B."/>
            <person name="Miyauchi S."/>
            <person name="Viragh M."/>
            <person name="Kuo A."/>
            <person name="Thoen E."/>
            <person name="Andreopoulos B."/>
            <person name="Lu D."/>
            <person name="Skrede I."/>
            <person name="Drula E."/>
            <person name="Henrissat B."/>
            <person name="Morin E."/>
            <person name="Kohler A."/>
            <person name="Barry K."/>
            <person name="LaButti K."/>
            <person name="Morin E."/>
            <person name="Salamov A."/>
            <person name="Lipzen A."/>
            <person name="Mereny Z."/>
            <person name="Hegedus B."/>
            <person name="Baldrian P."/>
            <person name="Stursova M."/>
            <person name="Weitz H."/>
            <person name="Taylor A."/>
            <person name="Grigoriev I.V."/>
            <person name="Nagy L.G."/>
            <person name="Martin F."/>
            <person name="Kauserud H."/>
        </authorList>
    </citation>
    <scope>NUCLEOTIDE SEQUENCE</scope>
    <source>
        <strain evidence="1">CBHHK067</strain>
    </source>
</reference>
<dbReference type="Proteomes" id="UP001221757">
    <property type="component" value="Unassembled WGS sequence"/>
</dbReference>
<organism evidence="1 2">
    <name type="scientific">Mycena rosella</name>
    <name type="common">Pink bonnet</name>
    <name type="synonym">Agaricus rosellus</name>
    <dbReference type="NCBI Taxonomy" id="1033263"/>
    <lineage>
        <taxon>Eukaryota</taxon>
        <taxon>Fungi</taxon>
        <taxon>Dikarya</taxon>
        <taxon>Basidiomycota</taxon>
        <taxon>Agaricomycotina</taxon>
        <taxon>Agaricomycetes</taxon>
        <taxon>Agaricomycetidae</taxon>
        <taxon>Agaricales</taxon>
        <taxon>Marasmiineae</taxon>
        <taxon>Mycenaceae</taxon>
        <taxon>Mycena</taxon>
    </lineage>
</organism>
<keyword evidence="2" id="KW-1185">Reference proteome</keyword>
<evidence type="ECO:0000313" key="1">
    <source>
        <dbReference type="EMBL" id="KAJ7698389.1"/>
    </source>
</evidence>
<evidence type="ECO:0000313" key="2">
    <source>
        <dbReference type="Proteomes" id="UP001221757"/>
    </source>
</evidence>